<proteinExistence type="predicted"/>
<sequence>MGGEPLIVHSLLQAQSSGLFDSVAVSSDSKEILNISEKAGADYCVFRPKELASDSAPKLPAIQHCVNEVETISGKTFDVIVDLDVTSPLRLIKDIEGAVRLLEDKNVSNVITGCPARRSPYFNLVEQDENGCVRLSKTPEKTIVRRQDTPECFDMNASIYVWKRKELIGSKSIFNADTLLFVMPEERSIDVDHEWEFEYVEFLFNKRTSL</sequence>
<dbReference type="InterPro" id="IPR003329">
    <property type="entry name" value="Cytidylyl_trans"/>
</dbReference>
<gene>
    <name evidence="1" type="ORF">METZ01_LOCUS153073</name>
</gene>
<dbReference type="CDD" id="cd02513">
    <property type="entry name" value="CMP-NeuAc_Synthase"/>
    <property type="match status" value="1"/>
</dbReference>
<dbReference type="EMBL" id="UINC01025154">
    <property type="protein sequence ID" value="SVB00219.1"/>
    <property type="molecule type" value="Genomic_DNA"/>
</dbReference>
<dbReference type="InterPro" id="IPR050793">
    <property type="entry name" value="CMP-NeuNAc_synthase"/>
</dbReference>
<reference evidence="1" key="1">
    <citation type="submission" date="2018-05" db="EMBL/GenBank/DDBJ databases">
        <authorList>
            <person name="Lanie J.A."/>
            <person name="Ng W.-L."/>
            <person name="Kazmierczak K.M."/>
            <person name="Andrzejewski T.M."/>
            <person name="Davidsen T.M."/>
            <person name="Wayne K.J."/>
            <person name="Tettelin H."/>
            <person name="Glass J.I."/>
            <person name="Rusch D."/>
            <person name="Podicherti R."/>
            <person name="Tsui H.-C.T."/>
            <person name="Winkler M.E."/>
        </authorList>
    </citation>
    <scope>NUCLEOTIDE SEQUENCE</scope>
</reference>
<name>A0A382AFQ3_9ZZZZ</name>
<protein>
    <submittedName>
        <fullName evidence="1">Uncharacterized protein</fullName>
    </submittedName>
</protein>
<dbReference type="AlphaFoldDB" id="A0A382AFQ3"/>
<evidence type="ECO:0000313" key="1">
    <source>
        <dbReference type="EMBL" id="SVB00219.1"/>
    </source>
</evidence>
<dbReference type="PANTHER" id="PTHR21485">
    <property type="entry name" value="HAD SUPERFAMILY MEMBERS CMAS AND KDSC"/>
    <property type="match status" value="1"/>
</dbReference>
<dbReference type="PANTHER" id="PTHR21485:SF6">
    <property type="entry name" value="N-ACYLNEURAMINATE CYTIDYLYLTRANSFERASE-RELATED"/>
    <property type="match status" value="1"/>
</dbReference>
<dbReference type="Gene3D" id="3.90.550.10">
    <property type="entry name" value="Spore Coat Polysaccharide Biosynthesis Protein SpsA, Chain A"/>
    <property type="match status" value="1"/>
</dbReference>
<accession>A0A382AFQ3</accession>
<dbReference type="InterPro" id="IPR029044">
    <property type="entry name" value="Nucleotide-diphossugar_trans"/>
</dbReference>
<dbReference type="GO" id="GO:0008781">
    <property type="term" value="F:N-acylneuraminate cytidylyltransferase activity"/>
    <property type="evidence" value="ECO:0007669"/>
    <property type="project" value="TreeGrafter"/>
</dbReference>
<organism evidence="1">
    <name type="scientific">marine metagenome</name>
    <dbReference type="NCBI Taxonomy" id="408172"/>
    <lineage>
        <taxon>unclassified sequences</taxon>
        <taxon>metagenomes</taxon>
        <taxon>ecological metagenomes</taxon>
    </lineage>
</organism>
<dbReference type="Pfam" id="PF02348">
    <property type="entry name" value="CTP_transf_3"/>
    <property type="match status" value="1"/>
</dbReference>
<dbReference type="SUPFAM" id="SSF53448">
    <property type="entry name" value="Nucleotide-diphospho-sugar transferases"/>
    <property type="match status" value="1"/>
</dbReference>